<dbReference type="Proteomes" id="UP000464657">
    <property type="component" value="Chromosome"/>
</dbReference>
<protein>
    <submittedName>
        <fullName evidence="1">Uncharacterized protein</fullName>
    </submittedName>
</protein>
<dbReference type="KEGG" id="kan:IMCC3317_00070"/>
<dbReference type="EMBL" id="CP019288">
    <property type="protein sequence ID" value="QHI34664.1"/>
    <property type="molecule type" value="Genomic_DNA"/>
</dbReference>
<evidence type="ECO:0000313" key="1">
    <source>
        <dbReference type="EMBL" id="QHI34664.1"/>
    </source>
</evidence>
<keyword evidence="2" id="KW-1185">Reference proteome</keyword>
<accession>A0A7L4ZFD4</accession>
<dbReference type="AlphaFoldDB" id="A0A7L4ZFD4"/>
<name>A0A7L4ZFD4_9FLAO</name>
<reference evidence="1 2" key="1">
    <citation type="journal article" date="2013" name="Int. J. Syst. Evol. Microbiol.">
        <title>Kordia antarctica sp. nov., isolated from Antarctic seawater.</title>
        <authorList>
            <person name="Baek K."/>
            <person name="Choi A."/>
            <person name="Kang I."/>
            <person name="Lee K."/>
            <person name="Cho J.C."/>
        </authorList>
    </citation>
    <scope>NUCLEOTIDE SEQUENCE [LARGE SCALE GENOMIC DNA]</scope>
    <source>
        <strain evidence="1 2">IMCC3317</strain>
    </source>
</reference>
<dbReference type="OrthoDB" id="1493507at2"/>
<proteinExistence type="predicted"/>
<organism evidence="1 2">
    <name type="scientific">Kordia antarctica</name>
    <dbReference type="NCBI Taxonomy" id="1218801"/>
    <lineage>
        <taxon>Bacteria</taxon>
        <taxon>Pseudomonadati</taxon>
        <taxon>Bacteroidota</taxon>
        <taxon>Flavobacteriia</taxon>
        <taxon>Flavobacteriales</taxon>
        <taxon>Flavobacteriaceae</taxon>
        <taxon>Kordia</taxon>
    </lineage>
</organism>
<gene>
    <name evidence="1" type="ORF">IMCC3317_00070</name>
</gene>
<dbReference type="RefSeq" id="WP_160127461.1">
    <property type="nucleotide sequence ID" value="NZ_CP019288.1"/>
</dbReference>
<sequence>MTNAEYKDSNSPEFAVDSRYTSNKAYQSEATALMEARLKRMKNVSKNDVIRAKLMQLKLKMEAFIKEPIHNNRNYFSEFLESYVDTIYSRRSVFAKDIDITSSKLSQIINNHREPQDAFILKLMIHSEKIYTDVCSFKKEIWYQVFFHEKLCNTMSTQKEWKSKLENVVCVSEPIAKYSK</sequence>
<evidence type="ECO:0000313" key="2">
    <source>
        <dbReference type="Proteomes" id="UP000464657"/>
    </source>
</evidence>